<accession>A0ABW7GZZ6</accession>
<evidence type="ECO:0000256" key="4">
    <source>
        <dbReference type="ARBA" id="ARBA00022912"/>
    </source>
</evidence>
<dbReference type="EMBL" id="JBIGIB010000003">
    <property type="protein sequence ID" value="MFG6467402.1"/>
    <property type="molecule type" value="Genomic_DNA"/>
</dbReference>
<protein>
    <recommendedName>
        <fullName evidence="2">protein-tyrosine-phosphatase</fullName>
        <ecNumber evidence="2">3.1.3.48</ecNumber>
    </recommendedName>
</protein>
<proteinExistence type="inferred from homology"/>
<reference evidence="6 7" key="1">
    <citation type="submission" date="2024-08" db="EMBL/GenBank/DDBJ databases">
        <authorList>
            <person name="Lu H."/>
        </authorList>
    </citation>
    <scope>NUCLEOTIDE SEQUENCE [LARGE SCALE GENOMIC DNA]</scope>
    <source>
        <strain evidence="6 7">BYS87W</strain>
    </source>
</reference>
<evidence type="ECO:0000313" key="7">
    <source>
        <dbReference type="Proteomes" id="UP001606303"/>
    </source>
</evidence>
<gene>
    <name evidence="6" type="ORF">ACG01O_12335</name>
</gene>
<dbReference type="Pfam" id="PF01451">
    <property type="entry name" value="LMWPc"/>
    <property type="match status" value="1"/>
</dbReference>
<dbReference type="InterPro" id="IPR023485">
    <property type="entry name" value="Ptyr_pPase"/>
</dbReference>
<evidence type="ECO:0000259" key="5">
    <source>
        <dbReference type="SMART" id="SM00226"/>
    </source>
</evidence>
<name>A0ABW7GZZ6_9BURK</name>
<evidence type="ECO:0000256" key="3">
    <source>
        <dbReference type="ARBA" id="ARBA00022801"/>
    </source>
</evidence>
<feature type="domain" description="Phosphotyrosine protein phosphatase I" evidence="5">
    <location>
        <begin position="2"/>
        <end position="148"/>
    </location>
</feature>
<sequence length="158" mass="17275">MASVLLVCTANICRSPMAEAIFKKKLTEVFQTVASAGVHADPRGAPVDARAAAALARHQYELPRRWRSRRVEPERLGAHDLVLAMEADHVASLRKKAAPELHGRIRLLSDFLPDLVGEDIPDPYFGPVNGFDAVIVMIERAASGVLQAHRNGQLLPRA</sequence>
<keyword evidence="4" id="KW-0904">Protein phosphatase</keyword>
<evidence type="ECO:0000256" key="1">
    <source>
        <dbReference type="ARBA" id="ARBA00011063"/>
    </source>
</evidence>
<dbReference type="SMART" id="SM00226">
    <property type="entry name" value="LMWPc"/>
    <property type="match status" value="1"/>
</dbReference>
<organism evidence="6 7">
    <name type="scientific">Pelomonas baiyunensis</name>
    <dbReference type="NCBI Taxonomy" id="3299026"/>
    <lineage>
        <taxon>Bacteria</taxon>
        <taxon>Pseudomonadati</taxon>
        <taxon>Pseudomonadota</taxon>
        <taxon>Betaproteobacteria</taxon>
        <taxon>Burkholderiales</taxon>
        <taxon>Sphaerotilaceae</taxon>
        <taxon>Roseateles</taxon>
    </lineage>
</organism>
<dbReference type="RefSeq" id="WP_394384947.1">
    <property type="nucleotide sequence ID" value="NZ_JBIGIB010000003.1"/>
</dbReference>
<dbReference type="EC" id="3.1.3.48" evidence="2"/>
<dbReference type="Gene3D" id="3.40.50.2300">
    <property type="match status" value="1"/>
</dbReference>
<dbReference type="InterPro" id="IPR036196">
    <property type="entry name" value="Ptyr_pPase_sf"/>
</dbReference>
<dbReference type="InterPro" id="IPR050438">
    <property type="entry name" value="LMW_PTPase"/>
</dbReference>
<keyword evidence="3 6" id="KW-0378">Hydrolase</keyword>
<dbReference type="SUPFAM" id="SSF52788">
    <property type="entry name" value="Phosphotyrosine protein phosphatases I"/>
    <property type="match status" value="1"/>
</dbReference>
<dbReference type="CDD" id="cd16343">
    <property type="entry name" value="LMWPTP"/>
    <property type="match status" value="1"/>
</dbReference>
<comment type="similarity">
    <text evidence="1">Belongs to the low molecular weight phosphotyrosine protein phosphatase family.</text>
</comment>
<dbReference type="InterPro" id="IPR017867">
    <property type="entry name" value="Tyr_phospatase_low_mol_wt"/>
</dbReference>
<dbReference type="GO" id="GO:0004725">
    <property type="term" value="F:protein tyrosine phosphatase activity"/>
    <property type="evidence" value="ECO:0007669"/>
    <property type="project" value="UniProtKB-EC"/>
</dbReference>
<keyword evidence="7" id="KW-1185">Reference proteome</keyword>
<dbReference type="PANTHER" id="PTHR11717">
    <property type="entry name" value="LOW MOLECULAR WEIGHT PROTEIN TYROSINE PHOSPHATASE"/>
    <property type="match status" value="1"/>
</dbReference>
<comment type="caution">
    <text evidence="6">The sequence shown here is derived from an EMBL/GenBank/DDBJ whole genome shotgun (WGS) entry which is preliminary data.</text>
</comment>
<dbReference type="PANTHER" id="PTHR11717:SF7">
    <property type="entry name" value="LOW MOLECULAR WEIGHT PHOSPHOTYROSINE PROTEIN PHOSPHATASE"/>
    <property type="match status" value="1"/>
</dbReference>
<dbReference type="Proteomes" id="UP001606303">
    <property type="component" value="Unassembled WGS sequence"/>
</dbReference>
<evidence type="ECO:0000256" key="2">
    <source>
        <dbReference type="ARBA" id="ARBA00013064"/>
    </source>
</evidence>
<evidence type="ECO:0000313" key="6">
    <source>
        <dbReference type="EMBL" id="MFG6467402.1"/>
    </source>
</evidence>
<dbReference type="PRINTS" id="PR00719">
    <property type="entry name" value="LMWPTPASE"/>
</dbReference>